<accession>A0A1H8WBV5</accession>
<keyword evidence="1" id="KW-0732">Signal</keyword>
<protein>
    <recommendedName>
        <fullName evidence="4">Secreted protein</fullName>
    </recommendedName>
</protein>
<keyword evidence="3" id="KW-1185">Reference proteome</keyword>
<dbReference type="Proteomes" id="UP000198582">
    <property type="component" value="Unassembled WGS sequence"/>
</dbReference>
<name>A0A1H8WBV5_9PSEU</name>
<evidence type="ECO:0000313" key="3">
    <source>
        <dbReference type="Proteomes" id="UP000198582"/>
    </source>
</evidence>
<feature type="signal peptide" evidence="1">
    <location>
        <begin position="1"/>
        <end position="31"/>
    </location>
</feature>
<reference evidence="2 3" key="1">
    <citation type="submission" date="2016-10" db="EMBL/GenBank/DDBJ databases">
        <authorList>
            <person name="de Groot N.N."/>
        </authorList>
    </citation>
    <scope>NUCLEOTIDE SEQUENCE [LARGE SCALE GENOMIC DNA]</scope>
    <source>
        <strain evidence="2 3">DSM 44993</strain>
    </source>
</reference>
<dbReference type="AlphaFoldDB" id="A0A1H8WBV5"/>
<evidence type="ECO:0000313" key="2">
    <source>
        <dbReference type="EMBL" id="SEP25145.1"/>
    </source>
</evidence>
<evidence type="ECO:0000256" key="1">
    <source>
        <dbReference type="SAM" id="SignalP"/>
    </source>
</evidence>
<evidence type="ECO:0008006" key="4">
    <source>
        <dbReference type="Google" id="ProtNLM"/>
    </source>
</evidence>
<gene>
    <name evidence="2" type="ORF">SAMN04489732_10558</name>
</gene>
<proteinExistence type="predicted"/>
<dbReference type="EMBL" id="FOEF01000005">
    <property type="protein sequence ID" value="SEP25145.1"/>
    <property type="molecule type" value="Genomic_DNA"/>
</dbReference>
<dbReference type="STRING" id="394193.SAMN04489732_10558"/>
<feature type="chain" id="PRO_5038719642" description="Secreted protein" evidence="1">
    <location>
        <begin position="32"/>
        <end position="129"/>
    </location>
</feature>
<sequence>MIVFMKKPNIIASTLVIAGAFLGGAALTAPAASALQGCIDHGDYRNCRTDANGGFVSVTAYPAGIVKAAKSSPQDVWIDSNQANHLAVGQGYTQFTPRQGGLRYRACAWFQNPITYNQEVVCTAWVQGY</sequence>
<organism evidence="2 3">
    <name type="scientific">Amycolatopsis saalfeldensis</name>
    <dbReference type="NCBI Taxonomy" id="394193"/>
    <lineage>
        <taxon>Bacteria</taxon>
        <taxon>Bacillati</taxon>
        <taxon>Actinomycetota</taxon>
        <taxon>Actinomycetes</taxon>
        <taxon>Pseudonocardiales</taxon>
        <taxon>Pseudonocardiaceae</taxon>
        <taxon>Amycolatopsis</taxon>
    </lineage>
</organism>